<dbReference type="Gene3D" id="3.40.50.720">
    <property type="entry name" value="NAD(P)-binding Rossmann-like Domain"/>
    <property type="match status" value="1"/>
</dbReference>
<gene>
    <name evidence="5" type="ORF">ACH3YB_35160</name>
</gene>
<dbReference type="Proteomes" id="UP001610810">
    <property type="component" value="Unassembled WGS sequence"/>
</dbReference>
<dbReference type="EMBL" id="JBIQWK010000015">
    <property type="protein sequence ID" value="MFI0576873.1"/>
    <property type="molecule type" value="Genomic_DNA"/>
</dbReference>
<organism evidence="5 6">
    <name type="scientific">Streptomyces tendae</name>
    <dbReference type="NCBI Taxonomy" id="1932"/>
    <lineage>
        <taxon>Bacteria</taxon>
        <taxon>Bacillati</taxon>
        <taxon>Actinomycetota</taxon>
        <taxon>Actinomycetes</taxon>
        <taxon>Kitasatosporales</taxon>
        <taxon>Streptomycetaceae</taxon>
        <taxon>Streptomyces</taxon>
    </lineage>
</organism>
<dbReference type="PANTHER" id="PTHR24321">
    <property type="entry name" value="DEHYDROGENASES, SHORT CHAIN"/>
    <property type="match status" value="1"/>
</dbReference>
<dbReference type="PANTHER" id="PTHR24321:SF8">
    <property type="entry name" value="ESTRADIOL 17-BETA-DEHYDROGENASE 8-RELATED"/>
    <property type="match status" value="1"/>
</dbReference>
<reference evidence="5 6" key="1">
    <citation type="submission" date="2024-10" db="EMBL/GenBank/DDBJ databases">
        <authorList>
            <person name="Wannawong T."/>
            <person name="Kuncharoen N."/>
            <person name="Mhuantong W."/>
        </authorList>
    </citation>
    <scope>NUCLEOTIDE SEQUENCE [LARGE SCALE GENOMIC DNA]</scope>
    <source>
        <strain evidence="5 6">CALK1-4</strain>
    </source>
</reference>
<evidence type="ECO:0000256" key="1">
    <source>
        <dbReference type="ARBA" id="ARBA00006484"/>
    </source>
</evidence>
<keyword evidence="6" id="KW-1185">Reference proteome</keyword>
<evidence type="ECO:0000256" key="4">
    <source>
        <dbReference type="SAM" id="MobiDB-lite"/>
    </source>
</evidence>
<accession>A0ABW7S9B1</accession>
<sequence length="218" mass="23311">MAVDIGDELSVQRAVTHVAATFGRLDFAVNNAGIPTTGHILTEILVHEWERVLRVNLTGTWLCLKYQLPVMKQHGGGAIVNVASNGGLYAIPGAPAYMASKHGVVGLPKVAAVDYGPDNISVAVLAGRLLHHRHGAVRRRRPTGLRGERTVVGRPMPPPLPCDHPRSARHRGLRPSPAPRRVGLGSTYVAGQGDRRAVLLHRGVVNCVPFRQRGACGG</sequence>
<comment type="similarity">
    <text evidence="1 3">Belongs to the short-chain dehydrogenases/reductases (SDR) family.</text>
</comment>
<dbReference type="CDD" id="cd05233">
    <property type="entry name" value="SDR_c"/>
    <property type="match status" value="1"/>
</dbReference>
<keyword evidence="2" id="KW-0560">Oxidoreductase</keyword>
<evidence type="ECO:0000256" key="3">
    <source>
        <dbReference type="RuleBase" id="RU000363"/>
    </source>
</evidence>
<evidence type="ECO:0000313" key="5">
    <source>
        <dbReference type="EMBL" id="MFI0576873.1"/>
    </source>
</evidence>
<dbReference type="PRINTS" id="PR00080">
    <property type="entry name" value="SDRFAMILY"/>
</dbReference>
<dbReference type="InterPro" id="IPR002347">
    <property type="entry name" value="SDR_fam"/>
</dbReference>
<comment type="caution">
    <text evidence="5">The sequence shown here is derived from an EMBL/GenBank/DDBJ whole genome shotgun (WGS) entry which is preliminary data.</text>
</comment>
<proteinExistence type="inferred from homology"/>
<protein>
    <submittedName>
        <fullName evidence="5">SDR family NAD(P)-dependent oxidoreductase</fullName>
    </submittedName>
</protein>
<dbReference type="RefSeq" id="WP_352176247.1">
    <property type="nucleotide sequence ID" value="NZ_JBEPAR010000006.1"/>
</dbReference>
<dbReference type="Pfam" id="PF00106">
    <property type="entry name" value="adh_short"/>
    <property type="match status" value="1"/>
</dbReference>
<evidence type="ECO:0000313" key="6">
    <source>
        <dbReference type="Proteomes" id="UP001610810"/>
    </source>
</evidence>
<dbReference type="PRINTS" id="PR00081">
    <property type="entry name" value="GDHRDH"/>
</dbReference>
<feature type="region of interest" description="Disordered" evidence="4">
    <location>
        <begin position="148"/>
        <end position="183"/>
    </location>
</feature>
<dbReference type="InterPro" id="IPR036291">
    <property type="entry name" value="NAD(P)-bd_dom_sf"/>
</dbReference>
<name>A0ABW7S9B1_STRTE</name>
<dbReference type="SUPFAM" id="SSF51735">
    <property type="entry name" value="NAD(P)-binding Rossmann-fold domains"/>
    <property type="match status" value="1"/>
</dbReference>
<evidence type="ECO:0000256" key="2">
    <source>
        <dbReference type="ARBA" id="ARBA00023002"/>
    </source>
</evidence>